<name>A0A255ZQI6_9FLAO</name>
<dbReference type="AlphaFoldDB" id="A0A255ZQI6"/>
<evidence type="ECO:0000313" key="1">
    <source>
        <dbReference type="EMBL" id="OYQ43662.1"/>
    </source>
</evidence>
<reference evidence="1 2" key="1">
    <citation type="submission" date="2017-07" db="EMBL/GenBank/DDBJ databases">
        <title>Flavobacterium cyanobacteriorum sp. nov., isolated from cyanobacterial aggregates in a eutrophic lake.</title>
        <authorList>
            <person name="Cai H."/>
        </authorList>
    </citation>
    <scope>NUCLEOTIDE SEQUENCE [LARGE SCALE GENOMIC DNA]</scope>
    <source>
        <strain evidence="1 2">TH167</strain>
    </source>
</reference>
<dbReference type="EMBL" id="NOXX01000200">
    <property type="protein sequence ID" value="OYQ43662.1"/>
    <property type="molecule type" value="Genomic_DNA"/>
</dbReference>
<dbReference type="SUPFAM" id="SSF49464">
    <property type="entry name" value="Carboxypeptidase regulatory domain-like"/>
    <property type="match status" value="1"/>
</dbReference>
<dbReference type="OrthoDB" id="848221at2"/>
<gene>
    <name evidence="1" type="ORF">CHX27_09315</name>
</gene>
<dbReference type="Proteomes" id="UP000216035">
    <property type="component" value="Unassembled WGS sequence"/>
</dbReference>
<accession>A0A255ZQI6</accession>
<dbReference type="Pfam" id="PF13715">
    <property type="entry name" value="CarbopepD_reg_2"/>
    <property type="match status" value="1"/>
</dbReference>
<organism evidence="1 2">
    <name type="scientific">Flavobacterium aurantiibacter</name>
    <dbReference type="NCBI Taxonomy" id="2023067"/>
    <lineage>
        <taxon>Bacteria</taxon>
        <taxon>Pseudomonadati</taxon>
        <taxon>Bacteroidota</taxon>
        <taxon>Flavobacteriia</taxon>
        <taxon>Flavobacteriales</taxon>
        <taxon>Flavobacteriaceae</taxon>
        <taxon>Flavobacterium</taxon>
    </lineage>
</organism>
<dbReference type="InterPro" id="IPR008969">
    <property type="entry name" value="CarboxyPept-like_regulatory"/>
</dbReference>
<keyword evidence="2" id="KW-1185">Reference proteome</keyword>
<protein>
    <submittedName>
        <fullName evidence="1">Uncharacterized protein</fullName>
    </submittedName>
</protein>
<comment type="caution">
    <text evidence="1">The sequence shown here is derived from an EMBL/GenBank/DDBJ whole genome shotgun (WGS) entry which is preliminary data.</text>
</comment>
<sequence>MLEFLEKNIGTVSNNQGSFSIDLTQANDTDVLVFSTIGYKSKSVRVSNLRTDSKTLENVRLEREIYELNEVVVKPGAFRTVNLGRSFGRTRLSAGFANNKLGNELAMEFNAGKTAFFPERFEAVISTNTYGKIKLRVNVYEAANGVPAKNILSENIFVETEIKKGILSVDLTPYDLRVTGTFFISLEIIEDMGEGRLHFVADYKGKPILTRAVSQGNWRSQDDVSLNFSVIGKQEVGKSK</sequence>
<evidence type="ECO:0000313" key="2">
    <source>
        <dbReference type="Proteomes" id="UP000216035"/>
    </source>
</evidence>
<proteinExistence type="predicted"/>